<feature type="region of interest" description="Disordered" evidence="5">
    <location>
        <begin position="21"/>
        <end position="55"/>
    </location>
</feature>
<dbReference type="OrthoDB" id="1935502at2759"/>
<evidence type="ECO:0000313" key="7">
    <source>
        <dbReference type="EMBL" id="PON45004.1"/>
    </source>
</evidence>
<dbReference type="GO" id="GO:0046983">
    <property type="term" value="F:protein dimerization activity"/>
    <property type="evidence" value="ECO:0007669"/>
    <property type="project" value="InterPro"/>
</dbReference>
<evidence type="ECO:0000256" key="3">
    <source>
        <dbReference type="ARBA" id="ARBA00023163"/>
    </source>
</evidence>
<evidence type="ECO:0000256" key="5">
    <source>
        <dbReference type="SAM" id="MobiDB-lite"/>
    </source>
</evidence>
<dbReference type="InParanoid" id="A0A2P5B884"/>
<evidence type="ECO:0000259" key="6">
    <source>
        <dbReference type="PROSITE" id="PS50888"/>
    </source>
</evidence>
<comment type="subcellular location">
    <subcellularLocation>
        <location evidence="1">Nucleus</location>
    </subcellularLocation>
</comment>
<dbReference type="AlphaFoldDB" id="A0A2P5B884"/>
<dbReference type="GO" id="GO:0006355">
    <property type="term" value="P:regulation of DNA-templated transcription"/>
    <property type="evidence" value="ECO:0007669"/>
    <property type="project" value="InterPro"/>
</dbReference>
<dbReference type="Proteomes" id="UP000237000">
    <property type="component" value="Unassembled WGS sequence"/>
</dbReference>
<evidence type="ECO:0000256" key="2">
    <source>
        <dbReference type="ARBA" id="ARBA00023015"/>
    </source>
</evidence>
<protein>
    <submittedName>
        <fullName evidence="7">Myc-type, basic helix-loop-helix (BHLH) domain containing protein</fullName>
    </submittedName>
</protein>
<keyword evidence="2" id="KW-0805">Transcription regulation</keyword>
<feature type="domain" description="BHLH" evidence="6">
    <location>
        <begin position="62"/>
        <end position="112"/>
    </location>
</feature>
<name>A0A2P5B884_TREOI</name>
<dbReference type="GO" id="GO:0005634">
    <property type="term" value="C:nucleus"/>
    <property type="evidence" value="ECO:0007669"/>
    <property type="project" value="UniProtKB-SubCell"/>
</dbReference>
<keyword evidence="4" id="KW-0539">Nucleus</keyword>
<evidence type="ECO:0000256" key="1">
    <source>
        <dbReference type="ARBA" id="ARBA00004123"/>
    </source>
</evidence>
<evidence type="ECO:0000313" key="8">
    <source>
        <dbReference type="Proteomes" id="UP000237000"/>
    </source>
</evidence>
<comment type="caution">
    <text evidence="7">The sequence shown here is derived from an EMBL/GenBank/DDBJ whole genome shotgun (WGS) entry which is preliminary data.</text>
</comment>
<dbReference type="PROSITE" id="PS50888">
    <property type="entry name" value="BHLH"/>
    <property type="match status" value="1"/>
</dbReference>
<reference evidence="8" key="1">
    <citation type="submission" date="2016-06" db="EMBL/GenBank/DDBJ databases">
        <title>Parallel loss of symbiosis genes in relatives of nitrogen-fixing non-legume Parasponia.</title>
        <authorList>
            <person name="Van Velzen R."/>
            <person name="Holmer R."/>
            <person name="Bu F."/>
            <person name="Rutten L."/>
            <person name="Van Zeijl A."/>
            <person name="Liu W."/>
            <person name="Santuari L."/>
            <person name="Cao Q."/>
            <person name="Sharma T."/>
            <person name="Shen D."/>
            <person name="Roswanjaya Y."/>
            <person name="Wardhani T."/>
            <person name="Kalhor M.S."/>
            <person name="Jansen J."/>
            <person name="Van den Hoogen J."/>
            <person name="Gungor B."/>
            <person name="Hartog M."/>
            <person name="Hontelez J."/>
            <person name="Verver J."/>
            <person name="Yang W.-C."/>
            <person name="Schijlen E."/>
            <person name="Repin R."/>
            <person name="Schilthuizen M."/>
            <person name="Schranz E."/>
            <person name="Heidstra R."/>
            <person name="Miyata K."/>
            <person name="Fedorova E."/>
            <person name="Kohlen W."/>
            <person name="Bisseling T."/>
            <person name="Smit S."/>
            <person name="Geurts R."/>
        </authorList>
    </citation>
    <scope>NUCLEOTIDE SEQUENCE [LARGE SCALE GENOMIC DNA]</scope>
    <source>
        <strain evidence="8">cv. RG33-2</strain>
    </source>
</reference>
<dbReference type="InterPro" id="IPR011598">
    <property type="entry name" value="bHLH_dom"/>
</dbReference>
<proteinExistence type="predicted"/>
<dbReference type="InterPro" id="IPR044660">
    <property type="entry name" value="IBH1-like"/>
</dbReference>
<sequence length="131" mass="14963">MGVSDQYPLLEVVPLDLKDTTEDQNKALEGSDEGITKRRVVSRRTSSGHIRSNKRPKRILMKRKSIGGASRRRSRNGIVRRVRTLKRLVPTSRRSEGLDGLFRETADYILSLQMRVRVMQIMVKVLSGSEE</sequence>
<evidence type="ECO:0000256" key="4">
    <source>
        <dbReference type="ARBA" id="ARBA00023242"/>
    </source>
</evidence>
<gene>
    <name evidence="7" type="ORF">TorRG33x02_329620</name>
</gene>
<accession>A0A2P5B884</accession>
<dbReference type="PANTHER" id="PTHR33124">
    <property type="entry name" value="TRANSCRIPTION FACTOR IBH1-LIKE 1"/>
    <property type="match status" value="1"/>
</dbReference>
<dbReference type="InterPro" id="IPR044549">
    <property type="entry name" value="bHLH_AtIBH1-like"/>
</dbReference>
<dbReference type="STRING" id="63057.A0A2P5B884"/>
<dbReference type="EMBL" id="JXTC01000581">
    <property type="protein sequence ID" value="PON45004.1"/>
    <property type="molecule type" value="Genomic_DNA"/>
</dbReference>
<keyword evidence="8" id="KW-1185">Reference proteome</keyword>
<keyword evidence="3" id="KW-0804">Transcription</keyword>
<organism evidence="7 8">
    <name type="scientific">Trema orientale</name>
    <name type="common">Charcoal tree</name>
    <name type="synonym">Celtis orientalis</name>
    <dbReference type="NCBI Taxonomy" id="63057"/>
    <lineage>
        <taxon>Eukaryota</taxon>
        <taxon>Viridiplantae</taxon>
        <taxon>Streptophyta</taxon>
        <taxon>Embryophyta</taxon>
        <taxon>Tracheophyta</taxon>
        <taxon>Spermatophyta</taxon>
        <taxon>Magnoliopsida</taxon>
        <taxon>eudicotyledons</taxon>
        <taxon>Gunneridae</taxon>
        <taxon>Pentapetalae</taxon>
        <taxon>rosids</taxon>
        <taxon>fabids</taxon>
        <taxon>Rosales</taxon>
        <taxon>Cannabaceae</taxon>
        <taxon>Trema</taxon>
    </lineage>
</organism>
<dbReference type="CDD" id="cd11444">
    <property type="entry name" value="bHLH_AtIBH1_like"/>
    <property type="match status" value="1"/>
</dbReference>
<dbReference type="FunCoup" id="A0A2P5B884">
    <property type="interactions" value="34"/>
</dbReference>
<dbReference type="PANTHER" id="PTHR33124:SF39">
    <property type="entry name" value="TRANSCRIPTION FACTOR UPBEAT1"/>
    <property type="match status" value="1"/>
</dbReference>